<dbReference type="GO" id="GO:0016740">
    <property type="term" value="F:transferase activity"/>
    <property type="evidence" value="ECO:0007669"/>
    <property type="project" value="UniProtKB-KW"/>
</dbReference>
<feature type="transmembrane region" description="Helical" evidence="2">
    <location>
        <begin position="895"/>
        <end position="916"/>
    </location>
</feature>
<feature type="transmembrane region" description="Helical" evidence="2">
    <location>
        <begin position="438"/>
        <end position="458"/>
    </location>
</feature>
<dbReference type="PANTHER" id="PTHR43685:SF3">
    <property type="entry name" value="SLR2126 PROTEIN"/>
    <property type="match status" value="1"/>
</dbReference>
<evidence type="ECO:0000313" key="4">
    <source>
        <dbReference type="EMBL" id="TFB81443.1"/>
    </source>
</evidence>
<dbReference type="RefSeq" id="WP_092342010.1">
    <property type="nucleotide sequence ID" value="NZ_FNIB01000017.1"/>
</dbReference>
<feature type="transmembrane region" description="Helical" evidence="2">
    <location>
        <begin position="653"/>
        <end position="678"/>
    </location>
</feature>
<dbReference type="Gene3D" id="3.90.550.10">
    <property type="entry name" value="Spore Coat Polysaccharide Biosynthesis Protein SpsA, Chain A"/>
    <property type="match status" value="1"/>
</dbReference>
<feature type="transmembrane region" description="Helical" evidence="2">
    <location>
        <begin position="360"/>
        <end position="380"/>
    </location>
</feature>
<feature type="region of interest" description="Disordered" evidence="1">
    <location>
        <begin position="937"/>
        <end position="967"/>
    </location>
</feature>
<feature type="transmembrane region" description="Helical" evidence="2">
    <location>
        <begin position="251"/>
        <end position="272"/>
    </location>
</feature>
<evidence type="ECO:0000313" key="3">
    <source>
        <dbReference type="EMBL" id="SDO39830.1"/>
    </source>
</evidence>
<dbReference type="PANTHER" id="PTHR43685">
    <property type="entry name" value="GLYCOSYLTRANSFERASE"/>
    <property type="match status" value="1"/>
</dbReference>
<feature type="transmembrane region" description="Helical" evidence="2">
    <location>
        <begin position="717"/>
        <end position="737"/>
    </location>
</feature>
<dbReference type="EMBL" id="SOFD01000007">
    <property type="protein sequence ID" value="TFB81443.1"/>
    <property type="molecule type" value="Genomic_DNA"/>
</dbReference>
<organism evidence="3 5">
    <name type="scientific">Cryobacterium flavum</name>
    <dbReference type="NCBI Taxonomy" id="1424659"/>
    <lineage>
        <taxon>Bacteria</taxon>
        <taxon>Bacillati</taxon>
        <taxon>Actinomycetota</taxon>
        <taxon>Actinomycetes</taxon>
        <taxon>Micrococcales</taxon>
        <taxon>Microbacteriaceae</taxon>
        <taxon>Cryobacterium</taxon>
    </lineage>
</organism>
<feature type="transmembrane region" description="Helical" evidence="2">
    <location>
        <begin position="684"/>
        <end position="705"/>
    </location>
</feature>
<feature type="transmembrane region" description="Helical" evidence="2">
    <location>
        <begin position="556"/>
        <end position="576"/>
    </location>
</feature>
<dbReference type="Proteomes" id="UP000199639">
    <property type="component" value="Unassembled WGS sequence"/>
</dbReference>
<feature type="transmembrane region" description="Helical" evidence="2">
    <location>
        <begin position="284"/>
        <end position="304"/>
    </location>
</feature>
<evidence type="ECO:0000313" key="5">
    <source>
        <dbReference type="Proteomes" id="UP000199639"/>
    </source>
</evidence>
<keyword evidence="2" id="KW-0812">Transmembrane</keyword>
<name>A0A4R8VET6_9MICO</name>
<evidence type="ECO:0000256" key="1">
    <source>
        <dbReference type="SAM" id="MobiDB-lite"/>
    </source>
</evidence>
<keyword evidence="3" id="KW-0808">Transferase</keyword>
<sequence length="1035" mass="107532">MQPRVTAILVARNGAKHLERTLKALSLQTRKPDIVITVDCGSSDATAKMLAGFGPTQFIAADSDLNFGQAIAAAVRVSAPPTHDRELLWLLAQDSAPDPTALEVLVDALEIAPSVAVAGPKVMEWIAGEYIHNFGESMTPTGATVTLVESELDQGQHDGLSDVLAVSAGGLLVRHTVWEQLGGFDPALPTVDDSLDFCVRVRLAGYRVSVVPAARVASAGDGVAGPNQSSRGSLRRRRVRAERSAQLHRRLVYAPAGALVFHWLSLLPLAFVRSLGQLLRKEPGAIVGEFAAAFGAAFNGMRVGNARRSFAKTRTLGWDAISTLRVPSNEVRRRHSLKREASLFGLHGERPEIRFFSGGGAWTMLAAAVVGIIMMVPLLGADTLTGGGLLPLSPTLPELWASVGFGWRDLGLGFVGAADPFAAVVAVLGSIAFWSPSFAFVLVYALAFPLAAVGAWMAATRLTDRGSLRALAAALWVLAPTFLIALADARPAAILVHLLLPWLFFAWFAAARTWSASASAALLFAAVVACAPSLAPALLVVWALSVALAGRRVMRFIGIPLPSLALALPLLVNQGLRGDWLNLVADPGLPVPSGQAPTLQLLLGLPGTDGWAGVLDRFGVEGLDPQLFVPILLAPLAVLALLALLLPGARLAGGAWLVALLGFGTALAVNQLVLAAIGAEPVRVWTGSGLSLYWLGLVSALVIGLRSLHRFASTPGVVAALALAVVVLPLVASLHLGTAAVREGTGQTQPAFVAAEAQIDNRVGTLKLTPQADGGLLATIERGIGATLNQQSTLDSTDATLSTREKALAELAGNLASHSGLDTNADLAEFGIRFIVLQPGDTGVDAADTALRTETALDGNSSLAPVGDTEFGRLWQFGETDAAASTPIPARAGGVFGLVTLLIAFAVVGSAVLLSLPIGAGREAVRQANRDAIRRAARADAKQKPKRVRRSKGAVSSDRDEELEVPLGTDLEADLAIDRETGVGTGLESDDGFADDDAAAEPAVADPAVASGAGTPGVSGVGPAANDRPKDDNAR</sequence>
<reference evidence="3 5" key="1">
    <citation type="submission" date="2016-10" db="EMBL/GenBank/DDBJ databases">
        <authorList>
            <person name="Varghese N."/>
            <person name="Submissions S."/>
        </authorList>
    </citation>
    <scope>NUCLEOTIDE SEQUENCE [LARGE SCALE GENOMIC DNA]</scope>
    <source>
        <strain evidence="3 5">CGMCC 1.11215</strain>
    </source>
</reference>
<accession>A0A4R8VET6</accession>
<feature type="transmembrane region" description="Helical" evidence="2">
    <location>
        <begin position="494"/>
        <end position="514"/>
    </location>
</feature>
<dbReference type="Pfam" id="PF13641">
    <property type="entry name" value="Glyco_tranf_2_3"/>
    <property type="match status" value="1"/>
</dbReference>
<dbReference type="STRING" id="1424659.SAMN05216368_11725"/>
<feature type="compositionally biased region" description="Low complexity" evidence="1">
    <location>
        <begin position="1000"/>
        <end position="1010"/>
    </location>
</feature>
<dbReference type="AlphaFoldDB" id="A0A4R8VET6"/>
<dbReference type="InterPro" id="IPR029044">
    <property type="entry name" value="Nucleotide-diphossugar_trans"/>
</dbReference>
<feature type="transmembrane region" description="Helical" evidence="2">
    <location>
        <begin position="470"/>
        <end position="487"/>
    </location>
</feature>
<keyword evidence="6" id="KW-1185">Reference proteome</keyword>
<feature type="transmembrane region" description="Helical" evidence="2">
    <location>
        <begin position="410"/>
        <end position="431"/>
    </location>
</feature>
<dbReference type="Proteomes" id="UP000298252">
    <property type="component" value="Unassembled WGS sequence"/>
</dbReference>
<keyword evidence="2" id="KW-1133">Transmembrane helix</keyword>
<dbReference type="SUPFAM" id="SSF53448">
    <property type="entry name" value="Nucleotide-diphospho-sugar transferases"/>
    <property type="match status" value="1"/>
</dbReference>
<feature type="transmembrane region" description="Helical" evidence="2">
    <location>
        <begin position="520"/>
        <end position="544"/>
    </location>
</feature>
<feature type="region of interest" description="Disordered" evidence="1">
    <location>
        <begin position="979"/>
        <end position="1035"/>
    </location>
</feature>
<feature type="compositionally biased region" description="Acidic residues" evidence="1">
    <location>
        <begin position="988"/>
        <end position="999"/>
    </location>
</feature>
<reference evidence="4 6" key="2">
    <citation type="submission" date="2019-03" db="EMBL/GenBank/DDBJ databases">
        <title>Genomics of glacier-inhabiting Cryobacterium strains.</title>
        <authorList>
            <person name="Liu Q."/>
            <person name="Xin Y.-H."/>
        </authorList>
    </citation>
    <scope>NUCLEOTIDE SEQUENCE [LARGE SCALE GENOMIC DNA]</scope>
    <source>
        <strain evidence="4 6">Hh8</strain>
    </source>
</reference>
<evidence type="ECO:0000313" key="6">
    <source>
        <dbReference type="Proteomes" id="UP000298252"/>
    </source>
</evidence>
<feature type="transmembrane region" description="Helical" evidence="2">
    <location>
        <begin position="627"/>
        <end position="646"/>
    </location>
</feature>
<evidence type="ECO:0000256" key="2">
    <source>
        <dbReference type="SAM" id="Phobius"/>
    </source>
</evidence>
<dbReference type="EMBL" id="FNIB01000017">
    <property type="protein sequence ID" value="SDO39830.1"/>
    <property type="molecule type" value="Genomic_DNA"/>
</dbReference>
<dbReference type="InterPro" id="IPR050834">
    <property type="entry name" value="Glycosyltransf_2"/>
</dbReference>
<keyword evidence="2" id="KW-0472">Membrane</keyword>
<proteinExistence type="predicted"/>
<gene>
    <name evidence="4" type="ORF">E3O21_03105</name>
    <name evidence="3" type="ORF">SAMN05216368_11725</name>
</gene>
<protein>
    <submittedName>
        <fullName evidence="4">Glycosyltransferase family 2 protein</fullName>
    </submittedName>
    <submittedName>
        <fullName evidence="3">Glycosyltransferase, GT2 family</fullName>
    </submittedName>
</protein>